<dbReference type="AlphaFoldDB" id="A0A6C0EHZ8"/>
<reference evidence="1" key="1">
    <citation type="journal article" date="2020" name="Nature">
        <title>Giant virus diversity and host interactions through global metagenomics.</title>
        <authorList>
            <person name="Schulz F."/>
            <person name="Roux S."/>
            <person name="Paez-Espino D."/>
            <person name="Jungbluth S."/>
            <person name="Walsh D.A."/>
            <person name="Denef V.J."/>
            <person name="McMahon K.D."/>
            <person name="Konstantinidis K.T."/>
            <person name="Eloe-Fadrosh E.A."/>
            <person name="Kyrpides N.C."/>
            <person name="Woyke T."/>
        </authorList>
    </citation>
    <scope>NUCLEOTIDE SEQUENCE</scope>
    <source>
        <strain evidence="1">GVMAG-M-3300001351-8</strain>
    </source>
</reference>
<organism evidence="1">
    <name type="scientific">viral metagenome</name>
    <dbReference type="NCBI Taxonomy" id="1070528"/>
    <lineage>
        <taxon>unclassified sequences</taxon>
        <taxon>metagenomes</taxon>
        <taxon>organismal metagenomes</taxon>
    </lineage>
</organism>
<sequence>MTMNTLSTTAPPEIVGTIMSYLAPKDILKWIVLSVVSQNEVLFKELKRVYMTNIQRYSPTNYGLYHIYFNLNNINTHKKYMDKLSEFHEIAYQNQLDRPKSLILRDELSSKIVDKRQQTKFLNLTKYIWKVSL</sequence>
<dbReference type="EMBL" id="MN738864">
    <property type="protein sequence ID" value="QHT28806.1"/>
    <property type="molecule type" value="Genomic_DNA"/>
</dbReference>
<name>A0A6C0EHZ8_9ZZZZ</name>
<evidence type="ECO:0000313" key="1">
    <source>
        <dbReference type="EMBL" id="QHT28806.1"/>
    </source>
</evidence>
<proteinExistence type="predicted"/>
<accession>A0A6C0EHZ8</accession>
<protein>
    <recommendedName>
        <fullName evidence="2">F-box domain-containing protein</fullName>
    </recommendedName>
</protein>
<evidence type="ECO:0008006" key="2">
    <source>
        <dbReference type="Google" id="ProtNLM"/>
    </source>
</evidence>